<accession>A0AAW2TVG8</accession>
<dbReference type="Pfam" id="PF13966">
    <property type="entry name" value="zf-RVT"/>
    <property type="match status" value="1"/>
</dbReference>
<dbReference type="EMBL" id="JACGWN010000014">
    <property type="protein sequence ID" value="KAL0407591.1"/>
    <property type="molecule type" value="Genomic_DNA"/>
</dbReference>
<gene>
    <name evidence="2" type="ORF">Slati_4073000</name>
</gene>
<dbReference type="Gene3D" id="3.30.420.10">
    <property type="entry name" value="Ribonuclease H-like superfamily/Ribonuclease H"/>
    <property type="match status" value="1"/>
</dbReference>
<organism evidence="2">
    <name type="scientific">Sesamum latifolium</name>
    <dbReference type="NCBI Taxonomy" id="2727402"/>
    <lineage>
        <taxon>Eukaryota</taxon>
        <taxon>Viridiplantae</taxon>
        <taxon>Streptophyta</taxon>
        <taxon>Embryophyta</taxon>
        <taxon>Tracheophyta</taxon>
        <taxon>Spermatophyta</taxon>
        <taxon>Magnoliopsida</taxon>
        <taxon>eudicotyledons</taxon>
        <taxon>Gunneridae</taxon>
        <taxon>Pentapetalae</taxon>
        <taxon>asterids</taxon>
        <taxon>lamiids</taxon>
        <taxon>Lamiales</taxon>
        <taxon>Pedaliaceae</taxon>
        <taxon>Sesamum</taxon>
    </lineage>
</organism>
<dbReference type="InterPro" id="IPR053151">
    <property type="entry name" value="RNase_H-like"/>
</dbReference>
<dbReference type="CDD" id="cd06222">
    <property type="entry name" value="RNase_H_like"/>
    <property type="match status" value="1"/>
</dbReference>
<dbReference type="PANTHER" id="PTHR47723">
    <property type="entry name" value="OS05G0353850 PROTEIN"/>
    <property type="match status" value="1"/>
</dbReference>
<reference evidence="2" key="2">
    <citation type="journal article" date="2024" name="Plant">
        <title>Genomic evolution and insights into agronomic trait innovations of Sesamum species.</title>
        <authorList>
            <person name="Miao H."/>
            <person name="Wang L."/>
            <person name="Qu L."/>
            <person name="Liu H."/>
            <person name="Sun Y."/>
            <person name="Le M."/>
            <person name="Wang Q."/>
            <person name="Wei S."/>
            <person name="Zheng Y."/>
            <person name="Lin W."/>
            <person name="Duan Y."/>
            <person name="Cao H."/>
            <person name="Xiong S."/>
            <person name="Wang X."/>
            <person name="Wei L."/>
            <person name="Li C."/>
            <person name="Ma Q."/>
            <person name="Ju M."/>
            <person name="Zhao R."/>
            <person name="Li G."/>
            <person name="Mu C."/>
            <person name="Tian Q."/>
            <person name="Mei H."/>
            <person name="Zhang T."/>
            <person name="Gao T."/>
            <person name="Zhang H."/>
        </authorList>
    </citation>
    <scope>NUCLEOTIDE SEQUENCE</scope>
    <source>
        <strain evidence="2">KEN1</strain>
    </source>
</reference>
<protein>
    <submittedName>
        <fullName evidence="2">Ribonuclease H protein</fullName>
    </submittedName>
</protein>
<proteinExistence type="predicted"/>
<dbReference type="InterPro" id="IPR002156">
    <property type="entry name" value="RNaseH_domain"/>
</dbReference>
<dbReference type="InterPro" id="IPR044730">
    <property type="entry name" value="RNase_H-like_dom_plant"/>
</dbReference>
<reference evidence="2" key="1">
    <citation type="submission" date="2020-06" db="EMBL/GenBank/DDBJ databases">
        <authorList>
            <person name="Li T."/>
            <person name="Hu X."/>
            <person name="Zhang T."/>
            <person name="Song X."/>
            <person name="Zhang H."/>
            <person name="Dai N."/>
            <person name="Sheng W."/>
            <person name="Hou X."/>
            <person name="Wei L."/>
        </authorList>
    </citation>
    <scope>NUCLEOTIDE SEQUENCE</scope>
    <source>
        <strain evidence="2">KEN1</strain>
        <tissue evidence="2">Leaf</tissue>
    </source>
</reference>
<dbReference type="SUPFAM" id="SSF53098">
    <property type="entry name" value="Ribonuclease H-like"/>
    <property type="match status" value="1"/>
</dbReference>
<dbReference type="AlphaFoldDB" id="A0AAW2TVG8"/>
<dbReference type="GO" id="GO:0003676">
    <property type="term" value="F:nucleic acid binding"/>
    <property type="evidence" value="ECO:0007669"/>
    <property type="project" value="InterPro"/>
</dbReference>
<dbReference type="InterPro" id="IPR036397">
    <property type="entry name" value="RNaseH_sf"/>
</dbReference>
<dbReference type="Pfam" id="PF13456">
    <property type="entry name" value="RVT_3"/>
    <property type="match status" value="1"/>
</dbReference>
<name>A0AAW2TVG8_9LAMI</name>
<dbReference type="PANTHER" id="PTHR47723:SF19">
    <property type="entry name" value="POLYNUCLEOTIDYL TRANSFERASE, RIBONUCLEASE H-LIKE SUPERFAMILY PROTEIN"/>
    <property type="match status" value="1"/>
</dbReference>
<evidence type="ECO:0000313" key="2">
    <source>
        <dbReference type="EMBL" id="KAL0407591.1"/>
    </source>
</evidence>
<evidence type="ECO:0000259" key="1">
    <source>
        <dbReference type="PROSITE" id="PS50879"/>
    </source>
</evidence>
<dbReference type="InterPro" id="IPR026960">
    <property type="entry name" value="RVT-Znf"/>
</dbReference>
<sequence>MSIFLWRLLNNKIPVDQRIQSKGIQLASKCTCCNCIETINHVFLDGPEISKVWEFFARKFSVNLPSTNNIILFLSYWRFSSIGKNHIRTILPMLILWFCWLERNDSKHRGQKFKHERIIWKVHQFINTISRTKHASLVNWRDGASKGNPGPAGAGGIARNDKGEVIFAFYDFIREATNMYAEVYGLFKTLQVCQAENFNRIWIEVDAINLIRLIKEPTKGHWSLQHMLSHINLFLKRMEFRISHIYREGNKAADHLANLACSIKSTKVFRGDELHGHITGIIKCDSLEIPYIRTR</sequence>
<dbReference type="GO" id="GO:0004523">
    <property type="term" value="F:RNA-DNA hybrid ribonuclease activity"/>
    <property type="evidence" value="ECO:0007669"/>
    <property type="project" value="InterPro"/>
</dbReference>
<feature type="domain" description="RNase H type-1" evidence="1">
    <location>
        <begin position="133"/>
        <end position="262"/>
    </location>
</feature>
<dbReference type="InterPro" id="IPR012337">
    <property type="entry name" value="RNaseH-like_sf"/>
</dbReference>
<dbReference type="PROSITE" id="PS50879">
    <property type="entry name" value="RNASE_H_1"/>
    <property type="match status" value="1"/>
</dbReference>
<comment type="caution">
    <text evidence="2">The sequence shown here is derived from an EMBL/GenBank/DDBJ whole genome shotgun (WGS) entry which is preliminary data.</text>
</comment>